<gene>
    <name evidence="2" type="primary">LOC121502871</name>
</gene>
<evidence type="ECO:0000313" key="2">
    <source>
        <dbReference type="RefSeq" id="XP_041632778.2"/>
    </source>
</evidence>
<dbReference type="RefSeq" id="XP_041632778.2">
    <property type="nucleotide sequence ID" value="XM_041776844.2"/>
</dbReference>
<reference evidence="1" key="1">
    <citation type="submission" date="2025-05" db="UniProtKB">
        <authorList>
            <consortium name="RefSeq"/>
        </authorList>
    </citation>
    <scope>NUCLEOTIDE SEQUENCE [LARGE SCALE GENOMIC DNA]</scope>
    <source>
        <strain evidence="1">14028-0561.14</strain>
    </source>
</reference>
<evidence type="ECO:0000313" key="1">
    <source>
        <dbReference type="Proteomes" id="UP001652661"/>
    </source>
</evidence>
<name>A0ABM3C7N4_DROKI</name>
<proteinExistence type="predicted"/>
<dbReference type="GeneID" id="121502871"/>
<organism evidence="1 2">
    <name type="scientific">Drosophila kikkawai</name>
    <name type="common">Fruit fly</name>
    <dbReference type="NCBI Taxonomy" id="30033"/>
    <lineage>
        <taxon>Eukaryota</taxon>
        <taxon>Metazoa</taxon>
        <taxon>Ecdysozoa</taxon>
        <taxon>Arthropoda</taxon>
        <taxon>Hexapoda</taxon>
        <taxon>Insecta</taxon>
        <taxon>Pterygota</taxon>
        <taxon>Neoptera</taxon>
        <taxon>Endopterygota</taxon>
        <taxon>Diptera</taxon>
        <taxon>Brachycera</taxon>
        <taxon>Muscomorpha</taxon>
        <taxon>Ephydroidea</taxon>
        <taxon>Drosophilidae</taxon>
        <taxon>Drosophila</taxon>
        <taxon>Sophophora</taxon>
    </lineage>
</organism>
<reference evidence="2" key="2">
    <citation type="submission" date="2025-08" db="UniProtKB">
        <authorList>
            <consortium name="RefSeq"/>
        </authorList>
    </citation>
    <scope>IDENTIFICATION</scope>
    <source>
        <strain evidence="2">14028-0561.14</strain>
        <tissue evidence="2">Whole fly</tissue>
    </source>
</reference>
<keyword evidence="1" id="KW-1185">Reference proteome</keyword>
<sequence length="213" mass="25156">MGLSFVLQFIRFKMGRSVSQIYQLLIVLQFICYSTEVEYEFLMEDGTFYNECKDLPGALSMEDFLDMTNLNRTLVEEGIQVSGNMTSVWYGVDYSDRIQMTGSVQYFDRGTWVPTILNMLVSDLCKVLYDDKQLWYKSWSSHIVNRREIEKECLMPGTVFIFETYTANFRFGSGIYLKPGRYSIRLQYKAFDKFNIMRPNDICYEIRGEFFKI</sequence>
<accession>A0ABM3C7N4</accession>
<dbReference type="InterPro" id="IPR006601">
    <property type="entry name" value="Uncharacterised_DM11_DROME"/>
</dbReference>
<dbReference type="Proteomes" id="UP001652661">
    <property type="component" value="Chromosome 2R"/>
</dbReference>
<protein>
    <submittedName>
        <fullName evidence="2">Uncharacterized protein</fullName>
    </submittedName>
</protein>
<dbReference type="SMART" id="SM00675">
    <property type="entry name" value="DM11"/>
    <property type="match status" value="1"/>
</dbReference>